<evidence type="ECO:0000256" key="2">
    <source>
        <dbReference type="ARBA" id="ARBA00022771"/>
    </source>
</evidence>
<evidence type="ECO:0000259" key="6">
    <source>
        <dbReference type="PROSITE" id="PS50966"/>
    </source>
</evidence>
<keyword evidence="2 4" id="KW-0863">Zinc-finger</keyword>
<dbReference type="EMBL" id="HG994368">
    <property type="protein sequence ID" value="CAF1853975.1"/>
    <property type="molecule type" value="Genomic_DNA"/>
</dbReference>
<sequence>SVRDLFGHPNTVHLDTKACTCQVFQKLKIPCGHAMLVAYSIGLPYTQLVGDCYKAQHWIDTYSGVILPEAPLGDHPILPAIADVTIYPPRTRRPSGQPKDKRIPSTGEVQAPKKPKVVPNKCGRCGGTGHNCTRCVLPI</sequence>
<feature type="domain" description="SWIM-type" evidence="6">
    <location>
        <begin position="10"/>
        <end position="42"/>
    </location>
</feature>
<keyword evidence="1" id="KW-0479">Metal-binding</keyword>
<protein>
    <submittedName>
        <fullName evidence="7">(rape) hypothetical protein</fullName>
    </submittedName>
</protein>
<keyword evidence="3" id="KW-0862">Zinc</keyword>
<evidence type="ECO:0000256" key="1">
    <source>
        <dbReference type="ARBA" id="ARBA00022723"/>
    </source>
</evidence>
<dbReference type="PROSITE" id="PS50966">
    <property type="entry name" value="ZF_SWIM"/>
    <property type="match status" value="1"/>
</dbReference>
<dbReference type="AlphaFoldDB" id="A0A816JNY8"/>
<gene>
    <name evidence="7" type="ORF">DARMORV10_C04P39100.1</name>
</gene>
<dbReference type="Pfam" id="PF04434">
    <property type="entry name" value="SWIM"/>
    <property type="match status" value="1"/>
</dbReference>
<organism evidence="7">
    <name type="scientific">Brassica napus</name>
    <name type="common">Rape</name>
    <dbReference type="NCBI Taxonomy" id="3708"/>
    <lineage>
        <taxon>Eukaryota</taxon>
        <taxon>Viridiplantae</taxon>
        <taxon>Streptophyta</taxon>
        <taxon>Embryophyta</taxon>
        <taxon>Tracheophyta</taxon>
        <taxon>Spermatophyta</taxon>
        <taxon>Magnoliopsida</taxon>
        <taxon>eudicotyledons</taxon>
        <taxon>Gunneridae</taxon>
        <taxon>Pentapetalae</taxon>
        <taxon>rosids</taxon>
        <taxon>malvids</taxon>
        <taxon>Brassicales</taxon>
        <taxon>Brassicaceae</taxon>
        <taxon>Brassiceae</taxon>
        <taxon>Brassica</taxon>
    </lineage>
</organism>
<proteinExistence type="predicted"/>
<evidence type="ECO:0000256" key="4">
    <source>
        <dbReference type="PROSITE-ProRule" id="PRU00325"/>
    </source>
</evidence>
<dbReference type="GO" id="GO:0008270">
    <property type="term" value="F:zinc ion binding"/>
    <property type="evidence" value="ECO:0007669"/>
    <property type="project" value="UniProtKB-KW"/>
</dbReference>
<dbReference type="InterPro" id="IPR007527">
    <property type="entry name" value="Znf_SWIM"/>
</dbReference>
<evidence type="ECO:0000256" key="5">
    <source>
        <dbReference type="SAM" id="MobiDB-lite"/>
    </source>
</evidence>
<feature type="region of interest" description="Disordered" evidence="5">
    <location>
        <begin position="88"/>
        <end position="115"/>
    </location>
</feature>
<accession>A0A816JNY8</accession>
<evidence type="ECO:0000313" key="7">
    <source>
        <dbReference type="EMBL" id="CAF1853975.1"/>
    </source>
</evidence>
<name>A0A816JNY8_BRANA</name>
<dbReference type="SMART" id="SM00575">
    <property type="entry name" value="ZnF_PMZ"/>
    <property type="match status" value="1"/>
</dbReference>
<dbReference type="Proteomes" id="UP001295469">
    <property type="component" value="Chromosome C04"/>
</dbReference>
<evidence type="ECO:0000256" key="3">
    <source>
        <dbReference type="ARBA" id="ARBA00022833"/>
    </source>
</evidence>
<reference evidence="7" key="1">
    <citation type="submission" date="2021-01" db="EMBL/GenBank/DDBJ databases">
        <authorList>
            <consortium name="Genoscope - CEA"/>
            <person name="William W."/>
        </authorList>
    </citation>
    <scope>NUCLEOTIDE SEQUENCE</scope>
</reference>
<feature type="non-terminal residue" evidence="7">
    <location>
        <position position="1"/>
    </location>
</feature>
<dbReference type="InterPro" id="IPR006564">
    <property type="entry name" value="Znf_PMZ"/>
</dbReference>